<dbReference type="Gene3D" id="1.10.3210.10">
    <property type="entry name" value="Hypothetical protein af1432"/>
    <property type="match status" value="1"/>
</dbReference>
<evidence type="ECO:0000259" key="1">
    <source>
        <dbReference type="SMART" id="SM00471"/>
    </source>
</evidence>
<gene>
    <name evidence="2" type="ORF">GCT13_45700</name>
</gene>
<feature type="domain" description="HD/PDEase" evidence="1">
    <location>
        <begin position="27"/>
        <end position="100"/>
    </location>
</feature>
<dbReference type="SMART" id="SM00471">
    <property type="entry name" value="HDc"/>
    <property type="match status" value="1"/>
</dbReference>
<dbReference type="PANTHER" id="PTHR35569">
    <property type="entry name" value="CYANAMIDE HYDRATASE DDI2-RELATED"/>
    <property type="match status" value="1"/>
</dbReference>
<dbReference type="PANTHER" id="PTHR35569:SF1">
    <property type="entry name" value="CYANAMIDE HYDRATASE DDI2-RELATED"/>
    <property type="match status" value="1"/>
</dbReference>
<proteinExistence type="predicted"/>
<dbReference type="SUPFAM" id="SSF109604">
    <property type="entry name" value="HD-domain/PDEase-like"/>
    <property type="match status" value="1"/>
</dbReference>
<dbReference type="Proteomes" id="UP000484381">
    <property type="component" value="Unassembled WGS sequence"/>
</dbReference>
<dbReference type="CDD" id="cd00077">
    <property type="entry name" value="HDc"/>
    <property type="match status" value="1"/>
</dbReference>
<organism evidence="2 3">
    <name type="scientific">Paraburkholderia franconis</name>
    <dbReference type="NCBI Taxonomy" id="2654983"/>
    <lineage>
        <taxon>Bacteria</taxon>
        <taxon>Pseudomonadati</taxon>
        <taxon>Pseudomonadota</taxon>
        <taxon>Betaproteobacteria</taxon>
        <taxon>Burkholderiales</taxon>
        <taxon>Burkholderiaceae</taxon>
        <taxon>Paraburkholderia</taxon>
    </lineage>
</organism>
<comment type="caution">
    <text evidence="2">The sequence shown here is derived from an EMBL/GenBank/DDBJ whole genome shotgun (WGS) entry which is preliminary data.</text>
</comment>
<keyword evidence="3" id="KW-1185">Reference proteome</keyword>
<protein>
    <submittedName>
        <fullName evidence="2">HD domain-containing protein</fullName>
    </submittedName>
</protein>
<dbReference type="Pfam" id="PF01966">
    <property type="entry name" value="HD"/>
    <property type="match status" value="1"/>
</dbReference>
<evidence type="ECO:0000313" key="3">
    <source>
        <dbReference type="Proteomes" id="UP000484381"/>
    </source>
</evidence>
<dbReference type="InterPro" id="IPR003607">
    <property type="entry name" value="HD/PDEase_dom"/>
</dbReference>
<dbReference type="AlphaFoldDB" id="A0A7X1NKS7"/>
<accession>A0A7X1NKS7</accession>
<reference evidence="2 3" key="1">
    <citation type="submission" date="2019-10" db="EMBL/GenBank/DDBJ databases">
        <title>Paraburkholderia sp. isolated from nodules of Mimosa pudica from Brazilian Atlantic Forest soils.</title>
        <authorList>
            <person name="Paulitsch F."/>
            <person name="Hungria M."/>
            <person name="Dall'Agnol R."/>
        </authorList>
    </citation>
    <scope>NUCLEOTIDE SEQUENCE [LARGE SCALE GENOMIC DNA]</scope>
    <source>
        <strain evidence="2 3">CNPSo 3157</strain>
    </source>
</reference>
<sequence length="213" mass="23101">MNGSVAGVPIPGSAMARAAAEFAITAAPQILYRHSMRVFLFAALIGQRRELAYDLELLYVTALFHDIGLTEPYRNSQRRFEVDGADAVHSFLSGYGALGDDIAEAWRAIALHTTFGIQAGMPPLTALIAAGVETDLLGLHFDEVDRTTRDSVLSAFPRGTGFKGLIIEALAQGMKHRPATTFGTVNADVLDRCDPDYRRKNFCGLILGSAWDD</sequence>
<dbReference type="EMBL" id="WHNP01000139">
    <property type="protein sequence ID" value="MPW23794.1"/>
    <property type="molecule type" value="Genomic_DNA"/>
</dbReference>
<dbReference type="InterPro" id="IPR006674">
    <property type="entry name" value="HD_domain"/>
</dbReference>
<evidence type="ECO:0000313" key="2">
    <source>
        <dbReference type="EMBL" id="MPW23794.1"/>
    </source>
</evidence>
<name>A0A7X1NKS7_9BURK</name>